<dbReference type="EMBL" id="PGUY01000073">
    <property type="protein sequence ID" value="PLT27924.1"/>
    <property type="molecule type" value="Genomic_DNA"/>
</dbReference>
<gene>
    <name evidence="2" type="ORF">CUU66_21475</name>
</gene>
<name>A0A2N5M0M4_9BACI</name>
<dbReference type="OrthoDB" id="2677857at2"/>
<dbReference type="AlphaFoldDB" id="A0A2N5M0M4"/>
<dbReference type="InterPro" id="IPR018745">
    <property type="entry name" value="MpsC"/>
</dbReference>
<protein>
    <recommendedName>
        <fullName evidence="1">Na+-translocating membrane potential-generating system MpsC domain-containing protein</fullName>
    </recommendedName>
</protein>
<evidence type="ECO:0000259" key="1">
    <source>
        <dbReference type="Pfam" id="PF10057"/>
    </source>
</evidence>
<accession>A0A2N5M0M4</accession>
<feature type="domain" description="Na+-translocating membrane potential-generating system MpsC" evidence="1">
    <location>
        <begin position="3"/>
        <end position="108"/>
    </location>
</feature>
<sequence length="230" mass="26889">MEKQKKEKELGSFVGRLLREHFGKGPGAVYATISNPYITIYLKDFLTPVENKLLNKDQSSYVQKIRDMLMETLINDIKTFIMANTGIEIEEFYYDWNLETQSGMFIGISSKEGVNVLGSTYPNQKEVHKEMILVSEEAEKKPGEVYSYLLNPRTLVIVRDEILISIEKELIFLEFQETLTLAKRNLEKRLLQNHKKQFESYLNAKLENTFVTWNFELDKSETVFILQPRK</sequence>
<organism evidence="2 3">
    <name type="scientific">Peribacillus deserti</name>
    <dbReference type="NCBI Taxonomy" id="673318"/>
    <lineage>
        <taxon>Bacteria</taxon>
        <taxon>Bacillati</taxon>
        <taxon>Bacillota</taxon>
        <taxon>Bacilli</taxon>
        <taxon>Bacillales</taxon>
        <taxon>Bacillaceae</taxon>
        <taxon>Peribacillus</taxon>
    </lineage>
</organism>
<evidence type="ECO:0000313" key="3">
    <source>
        <dbReference type="Proteomes" id="UP000234748"/>
    </source>
</evidence>
<proteinExistence type="predicted"/>
<dbReference type="Pfam" id="PF10057">
    <property type="entry name" value="MpsC"/>
    <property type="match status" value="1"/>
</dbReference>
<comment type="caution">
    <text evidence="2">The sequence shown here is derived from an EMBL/GenBank/DDBJ whole genome shotgun (WGS) entry which is preliminary data.</text>
</comment>
<reference evidence="2 3" key="1">
    <citation type="submission" date="2017-11" db="EMBL/GenBank/DDBJ databases">
        <title>Comparitive Functional Genomics of Dry Heat Resistant strains isolated from the Viking Spacecraft.</title>
        <authorList>
            <person name="Seuylemezian A."/>
            <person name="Cooper K."/>
            <person name="Vaishampayan P."/>
        </authorList>
    </citation>
    <scope>NUCLEOTIDE SEQUENCE [LARGE SCALE GENOMIC DNA]</scope>
    <source>
        <strain evidence="2 3">V1-29</strain>
    </source>
</reference>
<keyword evidence="3" id="KW-1185">Reference proteome</keyword>
<evidence type="ECO:0000313" key="2">
    <source>
        <dbReference type="EMBL" id="PLT27924.1"/>
    </source>
</evidence>
<dbReference type="Proteomes" id="UP000234748">
    <property type="component" value="Unassembled WGS sequence"/>
</dbReference>